<dbReference type="GO" id="GO:0005524">
    <property type="term" value="F:ATP binding"/>
    <property type="evidence" value="ECO:0007669"/>
    <property type="project" value="UniProtKB-KW"/>
</dbReference>
<dbReference type="EC" id="2.7.7.18" evidence="11"/>
<comment type="pathway">
    <text evidence="2 11">Cofactor biosynthesis; NAD(+) biosynthesis; deamido-NAD(+) from nicotinate D-ribonucleotide: step 1/1.</text>
</comment>
<dbReference type="AlphaFoldDB" id="A0A518FU31"/>
<evidence type="ECO:0000256" key="1">
    <source>
        <dbReference type="ARBA" id="ARBA00002324"/>
    </source>
</evidence>
<sequence length="201" mass="22792">MMRIGIFGGTFDPVHNGHLLLAEQCREQAALDEVWLIPAGSPPHKESTGITPGKQRREMLEFASAGNPTFVIKDLELHREGPSYTVETLRQLKESHPDDDFFLIIGADSVRDFHTWREPAAILEQAHLIGVNRPNISLPDLSELKEKLGEAVVEKITWVTMPGIDLSSTDIRQRVQENKSVRYMTPRAVEVYIHNNRLYLD</sequence>
<dbReference type="NCBIfam" id="TIGR00482">
    <property type="entry name" value="nicotinate (nicotinamide) nucleotide adenylyltransferase"/>
    <property type="match status" value="1"/>
</dbReference>
<feature type="domain" description="Cytidyltransferase-like" evidence="12">
    <location>
        <begin position="6"/>
        <end position="174"/>
    </location>
</feature>
<dbReference type="EMBL" id="CP036317">
    <property type="protein sequence ID" value="QDV19854.1"/>
    <property type="molecule type" value="Genomic_DNA"/>
</dbReference>
<evidence type="ECO:0000313" key="13">
    <source>
        <dbReference type="EMBL" id="QDV19854.1"/>
    </source>
</evidence>
<evidence type="ECO:0000256" key="11">
    <source>
        <dbReference type="HAMAP-Rule" id="MF_00244"/>
    </source>
</evidence>
<dbReference type="InterPro" id="IPR014729">
    <property type="entry name" value="Rossmann-like_a/b/a_fold"/>
</dbReference>
<dbReference type="PANTHER" id="PTHR39321:SF3">
    <property type="entry name" value="PHOSPHOPANTETHEINE ADENYLYLTRANSFERASE"/>
    <property type="match status" value="1"/>
</dbReference>
<evidence type="ECO:0000256" key="7">
    <source>
        <dbReference type="ARBA" id="ARBA00022741"/>
    </source>
</evidence>
<keyword evidence="8 11" id="KW-0067">ATP-binding</keyword>
<dbReference type="PANTHER" id="PTHR39321">
    <property type="entry name" value="NICOTINATE-NUCLEOTIDE ADENYLYLTRANSFERASE-RELATED"/>
    <property type="match status" value="1"/>
</dbReference>
<keyword evidence="5 11" id="KW-0808">Transferase</keyword>
<evidence type="ECO:0000256" key="3">
    <source>
        <dbReference type="ARBA" id="ARBA00009014"/>
    </source>
</evidence>
<evidence type="ECO:0000313" key="14">
    <source>
        <dbReference type="Proteomes" id="UP000320839"/>
    </source>
</evidence>
<accession>A0A518FU31</accession>
<evidence type="ECO:0000256" key="4">
    <source>
        <dbReference type="ARBA" id="ARBA00022642"/>
    </source>
</evidence>
<evidence type="ECO:0000256" key="8">
    <source>
        <dbReference type="ARBA" id="ARBA00022840"/>
    </source>
</evidence>
<dbReference type="NCBIfam" id="TIGR00125">
    <property type="entry name" value="cyt_tran_rel"/>
    <property type="match status" value="1"/>
</dbReference>
<dbReference type="SUPFAM" id="SSF52374">
    <property type="entry name" value="Nucleotidylyl transferase"/>
    <property type="match status" value="1"/>
</dbReference>
<dbReference type="CDD" id="cd02165">
    <property type="entry name" value="NMNAT"/>
    <property type="match status" value="1"/>
</dbReference>
<dbReference type="Gene3D" id="3.40.50.620">
    <property type="entry name" value="HUPs"/>
    <property type="match status" value="1"/>
</dbReference>
<evidence type="ECO:0000256" key="2">
    <source>
        <dbReference type="ARBA" id="ARBA00005019"/>
    </source>
</evidence>
<dbReference type="GO" id="GO:0004515">
    <property type="term" value="F:nicotinate-nucleotide adenylyltransferase activity"/>
    <property type="evidence" value="ECO:0007669"/>
    <property type="project" value="UniProtKB-UniRule"/>
</dbReference>
<proteinExistence type="inferred from homology"/>
<dbReference type="Pfam" id="PF01467">
    <property type="entry name" value="CTP_transf_like"/>
    <property type="match status" value="1"/>
</dbReference>
<dbReference type="Proteomes" id="UP000320839">
    <property type="component" value="Chromosome"/>
</dbReference>
<gene>
    <name evidence="11 13" type="primary">nadD</name>
    <name evidence="13" type="ORF">Pan153_45230</name>
</gene>
<comment type="catalytic activity">
    <reaction evidence="10 11">
        <text>nicotinate beta-D-ribonucleotide + ATP + H(+) = deamido-NAD(+) + diphosphate</text>
        <dbReference type="Rhea" id="RHEA:22860"/>
        <dbReference type="ChEBI" id="CHEBI:15378"/>
        <dbReference type="ChEBI" id="CHEBI:30616"/>
        <dbReference type="ChEBI" id="CHEBI:33019"/>
        <dbReference type="ChEBI" id="CHEBI:57502"/>
        <dbReference type="ChEBI" id="CHEBI:58437"/>
        <dbReference type="EC" id="2.7.7.18"/>
    </reaction>
</comment>
<name>A0A518FU31_9PLAN</name>
<dbReference type="GO" id="GO:0009435">
    <property type="term" value="P:NAD+ biosynthetic process"/>
    <property type="evidence" value="ECO:0007669"/>
    <property type="project" value="UniProtKB-UniRule"/>
</dbReference>
<organism evidence="13 14">
    <name type="scientific">Gimesia panareensis</name>
    <dbReference type="NCBI Taxonomy" id="2527978"/>
    <lineage>
        <taxon>Bacteria</taxon>
        <taxon>Pseudomonadati</taxon>
        <taxon>Planctomycetota</taxon>
        <taxon>Planctomycetia</taxon>
        <taxon>Planctomycetales</taxon>
        <taxon>Planctomycetaceae</taxon>
        <taxon>Gimesia</taxon>
    </lineage>
</organism>
<comment type="similarity">
    <text evidence="3 11">Belongs to the NadD family.</text>
</comment>
<comment type="function">
    <text evidence="1 11">Catalyzes the reversible adenylation of nicotinate mononucleotide (NaMN) to nicotinic acid adenine dinucleotide (NaAD).</text>
</comment>
<keyword evidence="7 11" id="KW-0547">Nucleotide-binding</keyword>
<dbReference type="InterPro" id="IPR005248">
    <property type="entry name" value="NadD/NMNAT"/>
</dbReference>
<keyword evidence="6 11" id="KW-0548">Nucleotidyltransferase</keyword>
<evidence type="ECO:0000256" key="6">
    <source>
        <dbReference type="ARBA" id="ARBA00022695"/>
    </source>
</evidence>
<dbReference type="NCBIfam" id="NF000840">
    <property type="entry name" value="PRK00071.1-3"/>
    <property type="match status" value="1"/>
</dbReference>
<dbReference type="UniPathway" id="UPA00253">
    <property type="reaction ID" value="UER00332"/>
</dbReference>
<dbReference type="HAMAP" id="MF_00244">
    <property type="entry name" value="NaMN_adenylyltr"/>
    <property type="match status" value="1"/>
</dbReference>
<reference evidence="13 14" key="1">
    <citation type="submission" date="2019-02" db="EMBL/GenBank/DDBJ databases">
        <title>Deep-cultivation of Planctomycetes and their phenomic and genomic characterization uncovers novel biology.</title>
        <authorList>
            <person name="Wiegand S."/>
            <person name="Jogler M."/>
            <person name="Boedeker C."/>
            <person name="Pinto D."/>
            <person name="Vollmers J."/>
            <person name="Rivas-Marin E."/>
            <person name="Kohn T."/>
            <person name="Peeters S.H."/>
            <person name="Heuer A."/>
            <person name="Rast P."/>
            <person name="Oberbeckmann S."/>
            <person name="Bunk B."/>
            <person name="Jeske O."/>
            <person name="Meyerdierks A."/>
            <person name="Storesund J.E."/>
            <person name="Kallscheuer N."/>
            <person name="Luecker S."/>
            <person name="Lage O.M."/>
            <person name="Pohl T."/>
            <person name="Merkel B.J."/>
            <person name="Hornburger P."/>
            <person name="Mueller R.-W."/>
            <person name="Bruemmer F."/>
            <person name="Labrenz M."/>
            <person name="Spormann A.M."/>
            <person name="Op den Camp H."/>
            <person name="Overmann J."/>
            <person name="Amann R."/>
            <person name="Jetten M.S.M."/>
            <person name="Mascher T."/>
            <person name="Medema M.H."/>
            <person name="Devos D.P."/>
            <person name="Kaster A.-K."/>
            <person name="Ovreas L."/>
            <person name="Rohde M."/>
            <person name="Galperin M.Y."/>
            <person name="Jogler C."/>
        </authorList>
    </citation>
    <scope>NUCLEOTIDE SEQUENCE [LARGE SCALE GENOMIC DNA]</scope>
    <source>
        <strain evidence="13 14">Pan153</strain>
    </source>
</reference>
<evidence type="ECO:0000256" key="5">
    <source>
        <dbReference type="ARBA" id="ARBA00022679"/>
    </source>
</evidence>
<dbReference type="InterPro" id="IPR004821">
    <property type="entry name" value="Cyt_trans-like"/>
</dbReference>
<keyword evidence="9 11" id="KW-0520">NAD</keyword>
<evidence type="ECO:0000256" key="9">
    <source>
        <dbReference type="ARBA" id="ARBA00023027"/>
    </source>
</evidence>
<dbReference type="RefSeq" id="WP_232105518.1">
    <property type="nucleotide sequence ID" value="NZ_CP036317.1"/>
</dbReference>
<evidence type="ECO:0000259" key="12">
    <source>
        <dbReference type="Pfam" id="PF01467"/>
    </source>
</evidence>
<protein>
    <recommendedName>
        <fullName evidence="11">Probable nicotinate-nucleotide adenylyltransferase</fullName>
        <ecNumber evidence="11">2.7.7.18</ecNumber>
    </recommendedName>
    <alternativeName>
        <fullName evidence="11">Deamido-NAD(+) diphosphorylase</fullName>
    </alternativeName>
    <alternativeName>
        <fullName evidence="11">Deamido-NAD(+) pyrophosphorylase</fullName>
    </alternativeName>
    <alternativeName>
        <fullName evidence="11">Nicotinate mononucleotide adenylyltransferase</fullName>
        <shortName evidence="11">NaMN adenylyltransferase</shortName>
    </alternativeName>
</protein>
<evidence type="ECO:0000256" key="10">
    <source>
        <dbReference type="ARBA" id="ARBA00048721"/>
    </source>
</evidence>
<keyword evidence="4 11" id="KW-0662">Pyridine nucleotide biosynthesis</keyword>